<evidence type="ECO:0000313" key="2">
    <source>
        <dbReference type="EMBL" id="RIV85824.1"/>
    </source>
</evidence>
<dbReference type="Pfam" id="PF01370">
    <property type="entry name" value="Epimerase"/>
    <property type="match status" value="1"/>
</dbReference>
<evidence type="ECO:0000259" key="1">
    <source>
        <dbReference type="Pfam" id="PF01370"/>
    </source>
</evidence>
<dbReference type="PANTHER" id="PTHR48079">
    <property type="entry name" value="PROTEIN YEEZ"/>
    <property type="match status" value="1"/>
</dbReference>
<dbReference type="Gene3D" id="3.40.50.720">
    <property type="entry name" value="NAD(P)-binding Rossmann-like Domain"/>
    <property type="match status" value="1"/>
</dbReference>
<name>A0A418NRQ0_9SPHN</name>
<dbReference type="Proteomes" id="UP000286576">
    <property type="component" value="Unassembled WGS sequence"/>
</dbReference>
<dbReference type="InterPro" id="IPR051783">
    <property type="entry name" value="NAD(P)-dependent_oxidoreduct"/>
</dbReference>
<feature type="domain" description="NAD-dependent epimerase/dehydratase" evidence="1">
    <location>
        <begin position="5"/>
        <end position="220"/>
    </location>
</feature>
<gene>
    <name evidence="2" type="ORF">D2V07_10905</name>
</gene>
<evidence type="ECO:0000313" key="3">
    <source>
        <dbReference type="Proteomes" id="UP000286576"/>
    </source>
</evidence>
<organism evidence="2 3">
    <name type="scientific">Aurantiacibacter zhengii</name>
    <dbReference type="NCBI Taxonomy" id="2307003"/>
    <lineage>
        <taxon>Bacteria</taxon>
        <taxon>Pseudomonadati</taxon>
        <taxon>Pseudomonadota</taxon>
        <taxon>Alphaproteobacteria</taxon>
        <taxon>Sphingomonadales</taxon>
        <taxon>Erythrobacteraceae</taxon>
        <taxon>Aurantiacibacter</taxon>
    </lineage>
</organism>
<keyword evidence="3" id="KW-1185">Reference proteome</keyword>
<reference evidence="2 3" key="1">
    <citation type="submission" date="2018-08" db="EMBL/GenBank/DDBJ databases">
        <title>Erythrobacter zhengii sp.nov., a bacterium isolated from deep-sea sediment.</title>
        <authorList>
            <person name="Fang C."/>
            <person name="Wu Y.-H."/>
            <person name="Sun C."/>
            <person name="Wang H."/>
            <person name="Cheng H."/>
            <person name="Meng F.-X."/>
            <person name="Wang C.-S."/>
            <person name="Xu X.-W."/>
        </authorList>
    </citation>
    <scope>NUCLEOTIDE SEQUENCE [LARGE SCALE GENOMIC DNA]</scope>
    <source>
        <strain evidence="2 3">V18</strain>
    </source>
</reference>
<dbReference type="GO" id="GO:0004029">
    <property type="term" value="F:aldehyde dehydrogenase (NAD+) activity"/>
    <property type="evidence" value="ECO:0007669"/>
    <property type="project" value="TreeGrafter"/>
</dbReference>
<sequence>MTRRILITGATGGLGTALVREALSRGHEVRATGRDENAGKLLETMGASFVTCDLAADVCDLYDLVDGCQSVIHAAGLSASWGRRDAFERNNVMATRLLLDAASAAGVRRFVFISSPSIYAALHDRTGIGPDDAPTDPPLNHYARTKLAAERLVLSPREDGMAACAVRPRALVGEGDRVILPRLVELASRKRVPLPGGGTALIEMTDLRDAAWAICEAEERAPDLSGKGINVSGGKPVAVRKVASDLAATLGLSPRLVSLPRPLARAVATTMEMAARLTGSATEPPLTRYTLATLAYSQTFDLEPARRLLGYTPRYDALATVLEQARKLEGAE</sequence>
<dbReference type="AlphaFoldDB" id="A0A418NRQ0"/>
<dbReference type="GO" id="GO:0005737">
    <property type="term" value="C:cytoplasm"/>
    <property type="evidence" value="ECO:0007669"/>
    <property type="project" value="TreeGrafter"/>
</dbReference>
<dbReference type="EMBL" id="QXFL01000004">
    <property type="protein sequence ID" value="RIV85824.1"/>
    <property type="molecule type" value="Genomic_DNA"/>
</dbReference>
<dbReference type="SUPFAM" id="SSF51735">
    <property type="entry name" value="NAD(P)-binding Rossmann-fold domains"/>
    <property type="match status" value="1"/>
</dbReference>
<accession>A0A418NRQ0</accession>
<dbReference type="RefSeq" id="WP_119587014.1">
    <property type="nucleotide sequence ID" value="NZ_CAWODQ010000024.1"/>
</dbReference>
<proteinExistence type="predicted"/>
<protein>
    <submittedName>
        <fullName evidence="2">NAD-dependent epimerase/dehydratase family protein</fullName>
    </submittedName>
</protein>
<comment type="caution">
    <text evidence="2">The sequence shown here is derived from an EMBL/GenBank/DDBJ whole genome shotgun (WGS) entry which is preliminary data.</text>
</comment>
<dbReference type="InterPro" id="IPR001509">
    <property type="entry name" value="Epimerase_deHydtase"/>
</dbReference>
<dbReference type="OrthoDB" id="9778052at2"/>
<dbReference type="PANTHER" id="PTHR48079:SF6">
    <property type="entry name" value="NAD(P)-BINDING DOMAIN-CONTAINING PROTEIN-RELATED"/>
    <property type="match status" value="1"/>
</dbReference>
<dbReference type="InterPro" id="IPR036291">
    <property type="entry name" value="NAD(P)-bd_dom_sf"/>
</dbReference>